<reference evidence="3 4" key="1">
    <citation type="submission" date="2016-05" db="EMBL/GenBank/DDBJ databases">
        <title>First whole genome sequencing of Entamoeba histolytica HM1:IMSS-clone-6.</title>
        <authorList>
            <person name="Mukherjee Avik.K."/>
            <person name="Izumyama S."/>
            <person name="Nakada-Tsukui K."/>
            <person name="Nozaki T."/>
        </authorList>
    </citation>
    <scope>NUCLEOTIDE SEQUENCE [LARGE SCALE GENOMIC DNA]</scope>
    <source>
        <strain evidence="3 4">HM1:IMSS clone 6</strain>
    </source>
</reference>
<dbReference type="VEuPathDB" id="AmoebaDB:KM1_321820"/>
<evidence type="ECO:0000256" key="1">
    <source>
        <dbReference type="SAM" id="Coils"/>
    </source>
</evidence>
<gene>
    <name evidence="3" type="ORF">CL6EHI_131990</name>
</gene>
<dbReference type="VEuPathDB" id="AmoebaDB:EHI8A_192550"/>
<evidence type="ECO:0000313" key="4">
    <source>
        <dbReference type="Proteomes" id="UP000078387"/>
    </source>
</evidence>
<dbReference type="Proteomes" id="UP000078387">
    <property type="component" value="Unassembled WGS sequence"/>
</dbReference>
<dbReference type="EMBL" id="BDEQ01000001">
    <property type="protein sequence ID" value="GAT96648.1"/>
    <property type="molecule type" value="Genomic_DNA"/>
</dbReference>
<organism evidence="3 4">
    <name type="scientific">Entamoeba histolytica</name>
    <dbReference type="NCBI Taxonomy" id="5759"/>
    <lineage>
        <taxon>Eukaryota</taxon>
        <taxon>Amoebozoa</taxon>
        <taxon>Evosea</taxon>
        <taxon>Archamoebae</taxon>
        <taxon>Mastigamoebida</taxon>
        <taxon>Entamoebidae</taxon>
        <taxon>Entamoeba</taxon>
    </lineage>
</organism>
<evidence type="ECO:0000313" key="3">
    <source>
        <dbReference type="EMBL" id="GAT96648.1"/>
    </source>
</evidence>
<dbReference type="VEuPathDB" id="AmoebaDB:EHI7A_116370"/>
<keyword evidence="1" id="KW-0175">Coiled coil</keyword>
<feature type="coiled-coil region" evidence="1">
    <location>
        <begin position="29"/>
        <end position="94"/>
    </location>
</feature>
<evidence type="ECO:0000259" key="2">
    <source>
        <dbReference type="Pfam" id="PF07534"/>
    </source>
</evidence>
<dbReference type="Pfam" id="PF07534">
    <property type="entry name" value="TLD"/>
    <property type="match status" value="1"/>
</dbReference>
<dbReference type="AlphaFoldDB" id="A0A5K1U4G4"/>
<accession>A0A5K1U4G4</accession>
<comment type="caution">
    <text evidence="3">The sequence shown here is derived from an EMBL/GenBank/DDBJ whole genome shotgun (WGS) entry which is preliminary data.</text>
</comment>
<proteinExistence type="predicted"/>
<dbReference type="OMA" id="MGDEDIP"/>
<protein>
    <recommendedName>
        <fullName evidence="2">TLDc domain-containing protein</fullName>
    </recommendedName>
</protein>
<dbReference type="VEuPathDB" id="AmoebaDB:EHI5A_165900"/>
<sequence length="263" mass="31517">MDEENKILESEGTWEESKEIEEEKIMIKIKSINKQIVRMKERIEILNRREKELKEELGNVNNEIDAVKEEKREIEMIEENKKKQMKEIVKMNSNKTPLFSIKSWTNCETFEMLYDSDTMGFNQRTFQSTVYGRKNILGMVITKNNDIFGSFHTVPIKIISSDMNWTNDNNFFVYSIMKDGYQNYGCYQKKEGVYCKLRSIRMVFDDETFYRVNNAFYLRPYLYEKKGKTWDDFNKDYDDVDKNMSFTTTLGFTPIRVLVYQCF</sequence>
<dbReference type="VEuPathDB" id="AmoebaDB:EHI_131990"/>
<feature type="domain" description="TLDc" evidence="2">
    <location>
        <begin position="105"/>
        <end position="191"/>
    </location>
</feature>
<dbReference type="InterPro" id="IPR006571">
    <property type="entry name" value="TLDc_dom"/>
</dbReference>
<name>A0A5K1U4G4_ENTHI</name>